<feature type="compositionally biased region" description="Basic and acidic residues" evidence="8">
    <location>
        <begin position="547"/>
        <end position="558"/>
    </location>
</feature>
<dbReference type="GO" id="GO:0005654">
    <property type="term" value="C:nucleoplasm"/>
    <property type="evidence" value="ECO:0007669"/>
    <property type="project" value="UniProtKB-SubCell"/>
</dbReference>
<keyword evidence="10" id="KW-1185">Reference proteome</keyword>
<feature type="domain" description="CCHC-type" evidence="9">
    <location>
        <begin position="271"/>
        <end position="287"/>
    </location>
</feature>
<accession>A0A6P5WSC0</accession>
<dbReference type="InterPro" id="IPR006568">
    <property type="entry name" value="PSP_pro-rich"/>
</dbReference>
<sequence>MNESNRSVEGQDLINLPSSSNSMSGSESGELRDLDDAPNQVDSQPNNAEAKDGEMKAEIPELNEGDIRNPQSHFIVEAEVDNTLAEGSSDMEISDEITETVTVEEKMDGSSVPTKKRRVDVHNESPIQNHMMDGISVSSVKRPRMTFDDQQPSVHIVYNFLTRASKLKLEELLQKWSEWQAEHGSSSYDQNELIESGEETYFPALRVGAEKPSAVSFWIDNQTRNPHDTEFIPLDSNIVPLYDRGYAIGLTSADGSSNLEGGLEIKDEASRCFNCGSYSHSLKQCPKPRDNVAVNIARKQHYKFKRNQNAASRNAIRYYQNSQGGKYDDLKPGVLGAETRQLLGLGEFDPPPWLNRMRELGYPPGYLASDDEDQPSGITIYADGETNEEEEDGEIAEMVHSEPKRKMTVKFPGINAPIPVEADEKRWASGPSSSESSRRSHHRLNHSSEPGSRGHHHEQRYFGDFEDEGPPGVDSRFSSSYPPRYGNYDSHSFQTPRDRIPRPCSPTMGRSHSDRGRRSPLVYEDVASHGSYSSSDRRNTPRIHGSARLENETDERWDNSYPHHSSRFNSHRYHSRW</sequence>
<dbReference type="Pfam" id="PF04046">
    <property type="entry name" value="PSP"/>
    <property type="match status" value="1"/>
</dbReference>
<organism evidence="10 11">
    <name type="scientific">Durio zibethinus</name>
    <name type="common">Durian</name>
    <dbReference type="NCBI Taxonomy" id="66656"/>
    <lineage>
        <taxon>Eukaryota</taxon>
        <taxon>Viridiplantae</taxon>
        <taxon>Streptophyta</taxon>
        <taxon>Embryophyta</taxon>
        <taxon>Tracheophyta</taxon>
        <taxon>Spermatophyta</taxon>
        <taxon>Magnoliopsida</taxon>
        <taxon>eudicotyledons</taxon>
        <taxon>Gunneridae</taxon>
        <taxon>Pentapetalae</taxon>
        <taxon>rosids</taxon>
        <taxon>malvids</taxon>
        <taxon>Malvales</taxon>
        <taxon>Malvaceae</taxon>
        <taxon>Helicteroideae</taxon>
        <taxon>Durio</taxon>
    </lineage>
</organism>
<dbReference type="OrthoDB" id="8026949at2759"/>
<keyword evidence="5" id="KW-0862">Zinc</keyword>
<name>A0A6P5WSC0_DURZI</name>
<evidence type="ECO:0000256" key="2">
    <source>
        <dbReference type="ARBA" id="ARBA00007497"/>
    </source>
</evidence>
<evidence type="ECO:0000256" key="3">
    <source>
        <dbReference type="ARBA" id="ARBA00022723"/>
    </source>
</evidence>
<feature type="compositionally biased region" description="Basic and acidic residues" evidence="8">
    <location>
        <begin position="49"/>
        <end position="59"/>
    </location>
</feature>
<evidence type="ECO:0000313" key="11">
    <source>
        <dbReference type="RefSeq" id="XP_022719020.1"/>
    </source>
</evidence>
<evidence type="ECO:0000256" key="8">
    <source>
        <dbReference type="SAM" id="MobiDB-lite"/>
    </source>
</evidence>
<evidence type="ECO:0000256" key="4">
    <source>
        <dbReference type="ARBA" id="ARBA00022771"/>
    </source>
</evidence>
<evidence type="ECO:0000256" key="5">
    <source>
        <dbReference type="ARBA" id="ARBA00022833"/>
    </source>
</evidence>
<dbReference type="PANTHER" id="PTHR13316">
    <property type="entry name" value="ZINC FINGER, CCHC DOMAIN CONTAINING 8"/>
    <property type="match status" value="1"/>
</dbReference>
<evidence type="ECO:0000313" key="10">
    <source>
        <dbReference type="Proteomes" id="UP000515121"/>
    </source>
</evidence>
<dbReference type="InterPro" id="IPR052115">
    <property type="entry name" value="NEXT_complex_subunit_ZCCHC8"/>
</dbReference>
<proteinExistence type="inferred from homology"/>
<dbReference type="GO" id="GO:0003723">
    <property type="term" value="F:RNA binding"/>
    <property type="evidence" value="ECO:0007669"/>
    <property type="project" value="TreeGrafter"/>
</dbReference>
<feature type="region of interest" description="Disordered" evidence="8">
    <location>
        <begin position="421"/>
        <end position="577"/>
    </location>
</feature>
<dbReference type="GO" id="GO:0008270">
    <property type="term" value="F:zinc ion binding"/>
    <property type="evidence" value="ECO:0007669"/>
    <property type="project" value="UniProtKB-KW"/>
</dbReference>
<dbReference type="Proteomes" id="UP000515121">
    <property type="component" value="Unplaced"/>
</dbReference>
<keyword evidence="3" id="KW-0479">Metal-binding</keyword>
<dbReference type="InterPro" id="IPR001878">
    <property type="entry name" value="Znf_CCHC"/>
</dbReference>
<gene>
    <name evidence="11" type="primary">LOC111277108</name>
</gene>
<dbReference type="SMART" id="SM00581">
    <property type="entry name" value="PSP"/>
    <property type="match status" value="1"/>
</dbReference>
<dbReference type="GO" id="GO:0071013">
    <property type="term" value="C:catalytic step 2 spliceosome"/>
    <property type="evidence" value="ECO:0007669"/>
    <property type="project" value="TreeGrafter"/>
</dbReference>
<evidence type="ECO:0000256" key="6">
    <source>
        <dbReference type="ARBA" id="ARBA00023242"/>
    </source>
</evidence>
<dbReference type="PROSITE" id="PS50158">
    <property type="entry name" value="ZF_CCHC"/>
    <property type="match status" value="1"/>
</dbReference>
<evidence type="ECO:0000256" key="1">
    <source>
        <dbReference type="ARBA" id="ARBA00004642"/>
    </source>
</evidence>
<comment type="subcellular location">
    <subcellularLocation>
        <location evidence="1">Nucleus</location>
        <location evidence="1">Nucleoplasm</location>
    </subcellularLocation>
</comment>
<evidence type="ECO:0000259" key="9">
    <source>
        <dbReference type="PROSITE" id="PS50158"/>
    </source>
</evidence>
<feature type="compositionally biased region" description="Basic residues" evidence="8">
    <location>
        <begin position="564"/>
        <end position="577"/>
    </location>
</feature>
<dbReference type="PANTHER" id="PTHR13316:SF0">
    <property type="entry name" value="ZINC FINGER CCHC DOMAIN-CONTAINING PROTEIN 8"/>
    <property type="match status" value="1"/>
</dbReference>
<feature type="region of interest" description="Disordered" evidence="8">
    <location>
        <begin position="1"/>
        <end position="61"/>
    </location>
</feature>
<dbReference type="GeneID" id="111277108"/>
<feature type="compositionally biased region" description="Low complexity" evidence="8">
    <location>
        <begin position="18"/>
        <end position="28"/>
    </location>
</feature>
<comment type="similarity">
    <text evidence="2">Belongs to the ZCCHC8 family.</text>
</comment>
<protein>
    <submittedName>
        <fullName evidence="11">Uncharacterized protein LOC111277108 isoform X1</fullName>
    </submittedName>
</protein>
<keyword evidence="6" id="KW-0539">Nucleus</keyword>
<dbReference type="AlphaFoldDB" id="A0A6P5WSC0"/>
<evidence type="ECO:0000256" key="7">
    <source>
        <dbReference type="PROSITE-ProRule" id="PRU00047"/>
    </source>
</evidence>
<reference evidence="11" key="1">
    <citation type="submission" date="2025-08" db="UniProtKB">
        <authorList>
            <consortium name="RefSeq"/>
        </authorList>
    </citation>
    <scope>IDENTIFICATION</scope>
    <source>
        <tissue evidence="11">Fruit stalk</tissue>
    </source>
</reference>
<keyword evidence="4 7" id="KW-0863">Zinc-finger</keyword>
<dbReference type="KEGG" id="dzi:111277108"/>
<dbReference type="RefSeq" id="XP_022719020.1">
    <property type="nucleotide sequence ID" value="XM_022863285.1"/>
</dbReference>